<sequence length="505" mass="56242">MQDSEKDPKNYVGEVESEGDHSVKEVDDAWKFLDKHRDAAVPEESADILAIRRKNDYRIVPLGFLCYTMQIMDKLVLNYAGVMTMRQDLNLQGNDFSNLITFSYVALALWELPTIYLLQRFPVAKYMAVNVILWGVATACGAAAHNYQTMLVTRVFLAIFEASINPSLMLISGRWYTKPEQAPRLALWLQGLGIAQIVGGAMSYGFQFVGPDAALAAWRIMFIAMGVVTIGIGILTFFVLPDTPMEAGWLKDGEKVALLRHISVNQTGVGQRKFRVVEIWEALRDPQVWLIWASGMLMAGTSAVTVTYSSTLIRNMGYTPKEATLLNMPGGAISIFSQLLPAWRIRRGDPRTAWALILLIPTILGSALMSFLPSKNKSGLLAGFILTNFITGPLTIIWQWAPANVAGATKRAFVMTMLSAMFAFGSLGMPQSFQARDAPEYRPAKITLLATQAAGACTTIALFAYYVWRNRSRKASDSAIQESFMSPEVWARMTDLENKRFRYVY</sequence>
<dbReference type="PANTHER" id="PTHR43791:SF40">
    <property type="entry name" value="THIAMINE PATHWAY TRANSPORTER THI73"/>
    <property type="match status" value="1"/>
</dbReference>
<evidence type="ECO:0000256" key="4">
    <source>
        <dbReference type="ARBA" id="ARBA00022989"/>
    </source>
</evidence>
<accession>A0AAJ0FAN5</accession>
<keyword evidence="3 8" id="KW-0812">Transmembrane</keyword>
<evidence type="ECO:0000256" key="3">
    <source>
        <dbReference type="ARBA" id="ARBA00022692"/>
    </source>
</evidence>
<evidence type="ECO:0000313" key="10">
    <source>
        <dbReference type="EMBL" id="KAK1754439.1"/>
    </source>
</evidence>
<dbReference type="InterPro" id="IPR020846">
    <property type="entry name" value="MFS_dom"/>
</dbReference>
<evidence type="ECO:0000256" key="5">
    <source>
        <dbReference type="ARBA" id="ARBA00023136"/>
    </source>
</evidence>
<organism evidence="10 11">
    <name type="scientific">Echria macrotheca</name>
    <dbReference type="NCBI Taxonomy" id="438768"/>
    <lineage>
        <taxon>Eukaryota</taxon>
        <taxon>Fungi</taxon>
        <taxon>Dikarya</taxon>
        <taxon>Ascomycota</taxon>
        <taxon>Pezizomycotina</taxon>
        <taxon>Sordariomycetes</taxon>
        <taxon>Sordariomycetidae</taxon>
        <taxon>Sordariales</taxon>
        <taxon>Schizotheciaceae</taxon>
        <taxon>Echria</taxon>
    </lineage>
</organism>
<evidence type="ECO:0000259" key="9">
    <source>
        <dbReference type="PROSITE" id="PS50850"/>
    </source>
</evidence>
<feature type="transmembrane region" description="Helical" evidence="8">
    <location>
        <begin position="449"/>
        <end position="468"/>
    </location>
</feature>
<comment type="similarity">
    <text evidence="6">Belongs to the major facilitator superfamily. Allantoate permease family.</text>
</comment>
<evidence type="ECO:0000256" key="6">
    <source>
        <dbReference type="ARBA" id="ARBA00037968"/>
    </source>
</evidence>
<dbReference type="Gene3D" id="1.20.1250.20">
    <property type="entry name" value="MFS general substrate transporter like domains"/>
    <property type="match status" value="2"/>
</dbReference>
<comment type="subcellular location">
    <subcellularLocation>
        <location evidence="1">Membrane</location>
        <topology evidence="1">Multi-pass membrane protein</topology>
    </subcellularLocation>
</comment>
<feature type="transmembrane region" description="Helical" evidence="8">
    <location>
        <begin position="126"/>
        <end position="145"/>
    </location>
</feature>
<keyword evidence="11" id="KW-1185">Reference proteome</keyword>
<feature type="domain" description="Major facilitator superfamily (MFS) profile" evidence="9">
    <location>
        <begin position="59"/>
        <end position="505"/>
    </location>
</feature>
<dbReference type="Pfam" id="PF07690">
    <property type="entry name" value="MFS_1"/>
    <property type="match status" value="1"/>
</dbReference>
<dbReference type="SUPFAM" id="SSF103473">
    <property type="entry name" value="MFS general substrate transporter"/>
    <property type="match status" value="1"/>
</dbReference>
<feature type="transmembrane region" description="Helical" evidence="8">
    <location>
        <begin position="378"/>
        <end position="400"/>
    </location>
</feature>
<evidence type="ECO:0000256" key="8">
    <source>
        <dbReference type="SAM" id="Phobius"/>
    </source>
</evidence>
<dbReference type="PANTHER" id="PTHR43791">
    <property type="entry name" value="PERMEASE-RELATED"/>
    <property type="match status" value="1"/>
</dbReference>
<keyword evidence="2" id="KW-0813">Transport</keyword>
<feature type="transmembrane region" description="Helical" evidence="8">
    <location>
        <begin position="151"/>
        <end position="173"/>
    </location>
</feature>
<keyword evidence="5 8" id="KW-0472">Membrane</keyword>
<dbReference type="AlphaFoldDB" id="A0AAJ0FAN5"/>
<feature type="transmembrane region" description="Helical" evidence="8">
    <location>
        <begin position="59"/>
        <end position="79"/>
    </location>
</feature>
<feature type="transmembrane region" description="Helical" evidence="8">
    <location>
        <begin position="289"/>
        <end position="311"/>
    </location>
</feature>
<dbReference type="InterPro" id="IPR011701">
    <property type="entry name" value="MFS"/>
</dbReference>
<feature type="transmembrane region" description="Helical" evidence="8">
    <location>
        <begin position="218"/>
        <end position="240"/>
    </location>
</feature>
<feature type="transmembrane region" description="Helical" evidence="8">
    <location>
        <begin position="353"/>
        <end position="372"/>
    </location>
</feature>
<feature type="transmembrane region" description="Helical" evidence="8">
    <location>
        <begin position="99"/>
        <end position="119"/>
    </location>
</feature>
<evidence type="ECO:0000256" key="7">
    <source>
        <dbReference type="SAM" id="MobiDB-lite"/>
    </source>
</evidence>
<dbReference type="GO" id="GO:0022857">
    <property type="term" value="F:transmembrane transporter activity"/>
    <property type="evidence" value="ECO:0007669"/>
    <property type="project" value="InterPro"/>
</dbReference>
<evidence type="ECO:0000313" key="11">
    <source>
        <dbReference type="Proteomes" id="UP001239445"/>
    </source>
</evidence>
<gene>
    <name evidence="10" type="ORF">QBC47DRAFT_302024</name>
</gene>
<proteinExistence type="inferred from homology"/>
<comment type="caution">
    <text evidence="10">The sequence shown here is derived from an EMBL/GenBank/DDBJ whole genome shotgun (WGS) entry which is preliminary data.</text>
</comment>
<dbReference type="GO" id="GO:0016020">
    <property type="term" value="C:membrane"/>
    <property type="evidence" value="ECO:0007669"/>
    <property type="project" value="UniProtKB-SubCell"/>
</dbReference>
<dbReference type="PROSITE" id="PS50850">
    <property type="entry name" value="MFS"/>
    <property type="match status" value="1"/>
</dbReference>
<dbReference type="FunFam" id="1.20.1250.20:FF:000064">
    <property type="entry name" value="MFS allantoate transporter"/>
    <property type="match status" value="1"/>
</dbReference>
<name>A0AAJ0FAN5_9PEZI</name>
<protein>
    <submittedName>
        <fullName evidence="10">Allantoate permease</fullName>
    </submittedName>
</protein>
<feature type="transmembrane region" description="Helical" evidence="8">
    <location>
        <begin position="185"/>
        <end position="206"/>
    </location>
</feature>
<evidence type="ECO:0000256" key="1">
    <source>
        <dbReference type="ARBA" id="ARBA00004141"/>
    </source>
</evidence>
<dbReference type="InterPro" id="IPR036259">
    <property type="entry name" value="MFS_trans_sf"/>
</dbReference>
<feature type="transmembrane region" description="Helical" evidence="8">
    <location>
        <begin position="412"/>
        <end position="429"/>
    </location>
</feature>
<keyword evidence="4 8" id="KW-1133">Transmembrane helix</keyword>
<feature type="transmembrane region" description="Helical" evidence="8">
    <location>
        <begin position="323"/>
        <end position="341"/>
    </location>
</feature>
<dbReference type="EMBL" id="MU839835">
    <property type="protein sequence ID" value="KAK1754439.1"/>
    <property type="molecule type" value="Genomic_DNA"/>
</dbReference>
<evidence type="ECO:0000256" key="2">
    <source>
        <dbReference type="ARBA" id="ARBA00022448"/>
    </source>
</evidence>
<reference evidence="10" key="1">
    <citation type="submission" date="2023-06" db="EMBL/GenBank/DDBJ databases">
        <title>Genome-scale phylogeny and comparative genomics of the fungal order Sordariales.</title>
        <authorList>
            <consortium name="Lawrence Berkeley National Laboratory"/>
            <person name="Hensen N."/>
            <person name="Bonometti L."/>
            <person name="Westerberg I."/>
            <person name="Brannstrom I.O."/>
            <person name="Guillou S."/>
            <person name="Cros-Aarteil S."/>
            <person name="Calhoun S."/>
            <person name="Haridas S."/>
            <person name="Kuo A."/>
            <person name="Mondo S."/>
            <person name="Pangilinan J."/>
            <person name="Riley R."/>
            <person name="Labutti K."/>
            <person name="Andreopoulos B."/>
            <person name="Lipzen A."/>
            <person name="Chen C."/>
            <person name="Yanf M."/>
            <person name="Daum C."/>
            <person name="Ng V."/>
            <person name="Clum A."/>
            <person name="Steindorff A."/>
            <person name="Ohm R."/>
            <person name="Martin F."/>
            <person name="Silar P."/>
            <person name="Natvig D."/>
            <person name="Lalanne C."/>
            <person name="Gautier V."/>
            <person name="Ament-Velasquez S.L."/>
            <person name="Kruys A."/>
            <person name="Hutchinson M.I."/>
            <person name="Powell A.J."/>
            <person name="Barry K."/>
            <person name="Miller A.N."/>
            <person name="Grigoriev I.V."/>
            <person name="Debuchy R."/>
            <person name="Gladieux P."/>
            <person name="Thoren M.H."/>
            <person name="Johannesson H."/>
        </authorList>
    </citation>
    <scope>NUCLEOTIDE SEQUENCE</scope>
    <source>
        <strain evidence="10">PSN4</strain>
    </source>
</reference>
<dbReference type="Proteomes" id="UP001239445">
    <property type="component" value="Unassembled WGS sequence"/>
</dbReference>
<feature type="region of interest" description="Disordered" evidence="7">
    <location>
        <begin position="1"/>
        <end position="22"/>
    </location>
</feature>